<dbReference type="Proteomes" id="UP000553632">
    <property type="component" value="Unassembled WGS sequence"/>
</dbReference>
<evidence type="ECO:0000313" key="2">
    <source>
        <dbReference type="Proteomes" id="UP000553632"/>
    </source>
</evidence>
<organism evidence="1 2">
    <name type="scientific">Perkinsus olseni</name>
    <name type="common">Perkinsus atlanticus</name>
    <dbReference type="NCBI Taxonomy" id="32597"/>
    <lineage>
        <taxon>Eukaryota</taxon>
        <taxon>Sar</taxon>
        <taxon>Alveolata</taxon>
        <taxon>Perkinsozoa</taxon>
        <taxon>Perkinsea</taxon>
        <taxon>Perkinsida</taxon>
        <taxon>Perkinsidae</taxon>
        <taxon>Perkinsus</taxon>
    </lineage>
</organism>
<evidence type="ECO:0000313" key="1">
    <source>
        <dbReference type="EMBL" id="KAF4704472.1"/>
    </source>
</evidence>
<sequence>VDKKLGKDLEAWLLGLSEHGVRRLGPGLDGPYRMQLLPIKPGEVRDTPLQRFFFRFSLPPPCSASGSRRVYARQLYDKLSAEAKEKYQQLIEGYVQRHWRHPIYPSSPLPSDLVPAEIFLLGGKPGDKRKPRLVADFQPCNAQLPPEAFRPVVHQVSPLMTFDATSAEGSHPDFFSDRTACGISSGLQAMEESPITSNYLTDTVALRLLAYNSVKVTYQKVAVLRGVLRFWNAYCSSKKRYPFRQTAQRRARDDDLAQPQLLMPARLPIGLQSSGYEINDVLTVFRLCQRLDDFTKKGRAFVYDESTDLWYLRTAQRFRFLLSLDAHARAGHGGATPTVTAMQEDIHVIGASTSAKDSSYGSVDFIGRLNGRSRVQEDFLGRRALMGFEASREAISDNMGNAFVPFHSQMDIWDGIQLILMSDASLGAGAARLWRPSQEVRHQFLLNGAFGAHWRQLILSFLNLNKPHSSDANPGIGRGYLRTQLMASLANGAGTALTPRPTMMMAELSISASQDMLINYGIWWVSTLSVHMVSGDAPSGYIAARPMRISEPYGYGYTRPSALHYAYRQRLPTDPPTHFLSVDLGKLEIEYLNVDYLTYVRSLLSALSDLQEKTKASVQVHIDSWRSKQADLRERSIKETPQDYRLSLYDLVCTTEVANNIGGYLNSNWRGPLTVVRLAGTSMVYLFDGILLPNDYGSNL</sequence>
<reference evidence="1 2" key="1">
    <citation type="submission" date="2020-04" db="EMBL/GenBank/DDBJ databases">
        <title>Perkinsus olseni comparative genomics.</title>
        <authorList>
            <person name="Bogema D.R."/>
        </authorList>
    </citation>
    <scope>NUCLEOTIDE SEQUENCE [LARGE SCALE GENOMIC DNA]</scope>
    <source>
        <strain evidence="1 2">ATCC PRA-207</strain>
    </source>
</reference>
<dbReference type="EMBL" id="JABANO010034829">
    <property type="protein sequence ID" value="KAF4704472.1"/>
    <property type="molecule type" value="Genomic_DNA"/>
</dbReference>
<gene>
    <name evidence="1" type="ORF">FOZ63_016766</name>
</gene>
<name>A0A7J6Q8G4_PEROL</name>
<proteinExistence type="predicted"/>
<accession>A0A7J6Q8G4</accession>
<keyword evidence="2" id="KW-1185">Reference proteome</keyword>
<dbReference type="AlphaFoldDB" id="A0A7J6Q8G4"/>
<comment type="caution">
    <text evidence="1">The sequence shown here is derived from an EMBL/GenBank/DDBJ whole genome shotgun (WGS) entry which is preliminary data.</text>
</comment>
<protein>
    <submittedName>
        <fullName evidence="1">Uncharacterized protein</fullName>
    </submittedName>
</protein>
<feature type="non-terminal residue" evidence="1">
    <location>
        <position position="700"/>
    </location>
</feature>